<dbReference type="AlphaFoldDB" id="A0A9N8Z6U7"/>
<gene>
    <name evidence="1" type="ORF">RFULGI_LOCUS1387</name>
</gene>
<evidence type="ECO:0000313" key="2">
    <source>
        <dbReference type="Proteomes" id="UP000789396"/>
    </source>
</evidence>
<accession>A0A9N8Z6U7</accession>
<protein>
    <submittedName>
        <fullName evidence="1">510_t:CDS:1</fullName>
    </submittedName>
</protein>
<organism evidence="1 2">
    <name type="scientific">Racocetra fulgida</name>
    <dbReference type="NCBI Taxonomy" id="60492"/>
    <lineage>
        <taxon>Eukaryota</taxon>
        <taxon>Fungi</taxon>
        <taxon>Fungi incertae sedis</taxon>
        <taxon>Mucoromycota</taxon>
        <taxon>Glomeromycotina</taxon>
        <taxon>Glomeromycetes</taxon>
        <taxon>Diversisporales</taxon>
        <taxon>Gigasporaceae</taxon>
        <taxon>Racocetra</taxon>
    </lineage>
</organism>
<evidence type="ECO:0000313" key="1">
    <source>
        <dbReference type="EMBL" id="CAG8477429.1"/>
    </source>
</evidence>
<keyword evidence="2" id="KW-1185">Reference proteome</keyword>
<name>A0A9N8Z6U7_9GLOM</name>
<comment type="caution">
    <text evidence="1">The sequence shown here is derived from an EMBL/GenBank/DDBJ whole genome shotgun (WGS) entry which is preliminary data.</text>
</comment>
<dbReference type="OrthoDB" id="2433172at2759"/>
<proteinExistence type="predicted"/>
<dbReference type="EMBL" id="CAJVPZ010000839">
    <property type="protein sequence ID" value="CAG8477429.1"/>
    <property type="molecule type" value="Genomic_DNA"/>
</dbReference>
<dbReference type="Proteomes" id="UP000789396">
    <property type="component" value="Unassembled WGS sequence"/>
</dbReference>
<reference evidence="1" key="1">
    <citation type="submission" date="2021-06" db="EMBL/GenBank/DDBJ databases">
        <authorList>
            <person name="Kallberg Y."/>
            <person name="Tangrot J."/>
            <person name="Rosling A."/>
        </authorList>
    </citation>
    <scope>NUCLEOTIDE SEQUENCE</scope>
    <source>
        <strain evidence="1">IN212</strain>
    </source>
</reference>
<sequence>MPMEKYVIRLDKSNEKETQESDVFVSSLAIKQPDSTKKPKLEWLTKSNLHFNPSLTQHIKIREHINAAKDKDIGQQNLFSTLNIFPDLCNLINFTHLNYNEITYRNPSCTINPPYLHLEENNEFDSTNEDNYATYQNPVTGPEAILKDLELFCIAKGLDLTRLIHFGSDGASNMTGAKLKLH</sequence>